<comment type="caution">
    <text evidence="2">The sequence shown here is derived from an EMBL/GenBank/DDBJ whole genome shotgun (WGS) entry which is preliminary data.</text>
</comment>
<feature type="chain" id="PRO_5021328536" description="Secreted protein" evidence="1">
    <location>
        <begin position="16"/>
        <end position="112"/>
    </location>
</feature>
<evidence type="ECO:0000313" key="2">
    <source>
        <dbReference type="EMBL" id="GBM10044.1"/>
    </source>
</evidence>
<reference evidence="2 3" key="1">
    <citation type="journal article" date="2019" name="Sci. Rep.">
        <title>Orb-weaving spider Araneus ventricosus genome elucidates the spidroin gene catalogue.</title>
        <authorList>
            <person name="Kono N."/>
            <person name="Nakamura H."/>
            <person name="Ohtoshi R."/>
            <person name="Moran D.A.P."/>
            <person name="Shinohara A."/>
            <person name="Yoshida Y."/>
            <person name="Fujiwara M."/>
            <person name="Mori M."/>
            <person name="Tomita M."/>
            <person name="Arakawa K."/>
        </authorList>
    </citation>
    <scope>NUCLEOTIDE SEQUENCE [LARGE SCALE GENOMIC DNA]</scope>
</reference>
<keyword evidence="1" id="KW-0732">Signal</keyword>
<evidence type="ECO:0000256" key="1">
    <source>
        <dbReference type="SAM" id="SignalP"/>
    </source>
</evidence>
<sequence length="112" mass="12014">MLAIVSLIACCGIYGHSCSKSCWSLLEPSGKLRPAIPLPIRPHRCSMGFRSGDLAGDAICGMVSLSSFLRTNRALCGRALSSINIMSVPIAAIRRPLTSRIFGTRDGKTHQI</sequence>
<dbReference type="AlphaFoldDB" id="A0A4Y2D240"/>
<feature type="signal peptide" evidence="1">
    <location>
        <begin position="1"/>
        <end position="15"/>
    </location>
</feature>
<accession>A0A4Y2D240</accession>
<keyword evidence="3" id="KW-1185">Reference proteome</keyword>
<gene>
    <name evidence="2" type="ORF">AVEN_236746_1</name>
</gene>
<organism evidence="2 3">
    <name type="scientific">Araneus ventricosus</name>
    <name type="common">Orbweaver spider</name>
    <name type="synonym">Epeira ventricosa</name>
    <dbReference type="NCBI Taxonomy" id="182803"/>
    <lineage>
        <taxon>Eukaryota</taxon>
        <taxon>Metazoa</taxon>
        <taxon>Ecdysozoa</taxon>
        <taxon>Arthropoda</taxon>
        <taxon>Chelicerata</taxon>
        <taxon>Arachnida</taxon>
        <taxon>Araneae</taxon>
        <taxon>Araneomorphae</taxon>
        <taxon>Entelegynae</taxon>
        <taxon>Araneoidea</taxon>
        <taxon>Araneidae</taxon>
        <taxon>Araneus</taxon>
    </lineage>
</organism>
<protein>
    <recommendedName>
        <fullName evidence="4">Secreted protein</fullName>
    </recommendedName>
</protein>
<evidence type="ECO:0008006" key="4">
    <source>
        <dbReference type="Google" id="ProtNLM"/>
    </source>
</evidence>
<dbReference type="Proteomes" id="UP000499080">
    <property type="component" value="Unassembled WGS sequence"/>
</dbReference>
<proteinExistence type="predicted"/>
<evidence type="ECO:0000313" key="3">
    <source>
        <dbReference type="Proteomes" id="UP000499080"/>
    </source>
</evidence>
<dbReference type="EMBL" id="BGPR01165050">
    <property type="protein sequence ID" value="GBM10044.1"/>
    <property type="molecule type" value="Genomic_DNA"/>
</dbReference>
<name>A0A4Y2D240_ARAVE</name>